<feature type="chain" id="PRO_5036176252" evidence="1">
    <location>
        <begin position="20"/>
        <end position="118"/>
    </location>
</feature>
<dbReference type="EMBL" id="WBWX01000003">
    <property type="protein sequence ID" value="KAB2798984.1"/>
    <property type="molecule type" value="Genomic_DNA"/>
</dbReference>
<dbReference type="RefSeq" id="WP_151576535.1">
    <property type="nucleotide sequence ID" value="NZ_JANFHU010000004.1"/>
</dbReference>
<accession>A0A6I0DQT6</accession>
<evidence type="ECO:0000256" key="1">
    <source>
        <dbReference type="SAM" id="SignalP"/>
    </source>
</evidence>
<proteinExistence type="predicted"/>
<keyword evidence="1" id="KW-0732">Signal</keyword>
<protein>
    <submittedName>
        <fullName evidence="2">Uncharacterized protein</fullName>
    </submittedName>
</protein>
<reference evidence="3" key="2">
    <citation type="submission" date="2020-09" db="EMBL/GenBank/DDBJ databases">
        <authorList>
            <person name="Dalcin Martins P."/>
        </authorList>
    </citation>
    <scope>NUCLEOTIDE SEQUENCE</scope>
    <source>
        <strain evidence="3">MAG47</strain>
    </source>
</reference>
<reference evidence="2 4" key="1">
    <citation type="submission" date="2019-09" db="EMBL/GenBank/DDBJ databases">
        <title>Taxonomic organization of the family Brucellaceae based on a phylogenomic approach.</title>
        <authorList>
            <person name="Leclercq S."/>
            <person name="Cloeckaert A."/>
            <person name="Zygmunt M.S."/>
        </authorList>
    </citation>
    <scope>NUCLEOTIDE SEQUENCE [LARGE SCALE GENOMIC DNA]</scope>
    <source>
        <strain evidence="2 4">CCUG 34461</strain>
    </source>
</reference>
<dbReference type="AlphaFoldDB" id="A0A6I0DQT6"/>
<organism evidence="2 4">
    <name type="scientific">Brucella anthropi</name>
    <name type="common">Ochrobactrum anthropi</name>
    <dbReference type="NCBI Taxonomy" id="529"/>
    <lineage>
        <taxon>Bacteria</taxon>
        <taxon>Pseudomonadati</taxon>
        <taxon>Pseudomonadota</taxon>
        <taxon>Alphaproteobacteria</taxon>
        <taxon>Hyphomicrobiales</taxon>
        <taxon>Brucellaceae</taxon>
        <taxon>Brucella/Ochrobactrum group</taxon>
        <taxon>Brucella</taxon>
    </lineage>
</organism>
<reference evidence="3" key="3">
    <citation type="submission" date="2020-10" db="EMBL/GenBank/DDBJ databases">
        <title>Enrichment of novel Verrucomicrobia, Bacteroidetes and Krumholzibacteria in an oxygen-limited, methane- and iron-fed bioreactor inoculated with Bothnian Sea sediments.</title>
        <authorList>
            <person name="Martins P.D."/>
            <person name="de Jong A."/>
            <person name="Lenstra W.K."/>
            <person name="van Helmond N.A.G.M."/>
            <person name="Slomp C.P."/>
            <person name="Jetten M.S.M."/>
            <person name="Welte C.U."/>
            <person name="Rasigraf O."/>
        </authorList>
    </citation>
    <scope>NUCLEOTIDE SEQUENCE</scope>
    <source>
        <strain evidence="3">MAG47</strain>
    </source>
</reference>
<dbReference type="Proteomes" id="UP000441102">
    <property type="component" value="Unassembled WGS sequence"/>
</dbReference>
<feature type="signal peptide" evidence="1">
    <location>
        <begin position="1"/>
        <end position="19"/>
    </location>
</feature>
<comment type="caution">
    <text evidence="2">The sequence shown here is derived from an EMBL/GenBank/DDBJ whole genome shotgun (WGS) entry which is preliminary data.</text>
</comment>
<dbReference type="EMBL" id="JACZKO010000061">
    <property type="protein sequence ID" value="MBE0563586.1"/>
    <property type="molecule type" value="Genomic_DNA"/>
</dbReference>
<evidence type="ECO:0000313" key="4">
    <source>
        <dbReference type="Proteomes" id="UP000441102"/>
    </source>
</evidence>
<name>A0A6I0DQT6_BRUAN</name>
<evidence type="ECO:0000313" key="3">
    <source>
        <dbReference type="EMBL" id="MBE0563586.1"/>
    </source>
</evidence>
<dbReference type="Proteomes" id="UP000642265">
    <property type="component" value="Unassembled WGS sequence"/>
</dbReference>
<gene>
    <name evidence="2" type="ORF">F9L06_10300</name>
    <name evidence="3" type="ORF">IH622_22600</name>
</gene>
<evidence type="ECO:0000313" key="2">
    <source>
        <dbReference type="EMBL" id="KAB2798984.1"/>
    </source>
</evidence>
<sequence length="118" mass="12933">MIRSSVFALALTLTSPAISQPIEVAPEKQEQLQKSLTRLIFADQCNKRLDMPEIVEDAQKALINFLASAGVKNPSETASNALKKLADQPQEKEQTNFSLFNPTMCGKLATSLKQELGN</sequence>